<dbReference type="Proteomes" id="UP001152531">
    <property type="component" value="Unassembled WGS sequence"/>
</dbReference>
<name>A0ACA9Y6K4_9ASCO</name>
<reference evidence="1" key="1">
    <citation type="submission" date="2022-06" db="EMBL/GenBank/DDBJ databases">
        <authorList>
            <person name="Legras J.-L."/>
            <person name="Devillers H."/>
            <person name="Grondin C."/>
        </authorList>
    </citation>
    <scope>NUCLEOTIDE SEQUENCE</scope>
    <source>
        <strain evidence="1">CLIB 1444</strain>
    </source>
</reference>
<evidence type="ECO:0000313" key="2">
    <source>
        <dbReference type="Proteomes" id="UP001152531"/>
    </source>
</evidence>
<organism evidence="1 2">
    <name type="scientific">[Candida] jaroonii</name>
    <dbReference type="NCBI Taxonomy" id="467808"/>
    <lineage>
        <taxon>Eukaryota</taxon>
        <taxon>Fungi</taxon>
        <taxon>Dikarya</taxon>
        <taxon>Ascomycota</taxon>
        <taxon>Saccharomycotina</taxon>
        <taxon>Pichiomycetes</taxon>
        <taxon>Debaryomycetaceae</taxon>
        <taxon>Yamadazyma</taxon>
    </lineage>
</organism>
<accession>A0ACA9Y6K4</accession>
<proteinExistence type="predicted"/>
<evidence type="ECO:0000313" key="1">
    <source>
        <dbReference type="EMBL" id="CAH6720392.1"/>
    </source>
</evidence>
<keyword evidence="2" id="KW-1185">Reference proteome</keyword>
<comment type="caution">
    <text evidence="1">The sequence shown here is derived from an EMBL/GenBank/DDBJ whole genome shotgun (WGS) entry which is preliminary data.</text>
</comment>
<gene>
    <name evidence="1" type="ORF">CLIB1444_03S10880</name>
</gene>
<sequence length="577" mass="66225">MCSILKGEKVISDKTLTDLNDLLQILVLEDTLKSKILKFFDDLDRRRCKSWLLLIFIRFPLTEIYNLWQFLFTNEVLTPVCLEVLLKDSLLETKTSWFSSIILVNRTIKKRDCSRLKQFYETINGQNRLLEKLKRNSDLTTCLNLLKFVKINDFMFQSFNLDERILFLNGHNPVFKNLYQMNKIECKVVSGLNCQFPNLIFVHVVDGAMIIWINYKDYVIDLANLCNVTKTGEGRLKLAFKRISGSDRVTLIGTAVKLLEIDLKLKNPNQYFSLHKKLSFKQMKPRRVSVSLIPFDLSKVDTDWLSGSKPLAAKNTQSSKLSAKRKISDVLEMDSSVNKASSPLKSQNPNPQVHAKVLKKVEFESEKPDVDSDELTVFSFDDIPKLDSLMRDVKEKHEPEEFFGVQEPMNSPKSSQIKVVKKRNSIIGNSSDESSDELSSDSESNSDQIHNKPIQVAESQQFPREISAQMEIPETQDDHISPSVSPIGHGTTISSIRSNKVLNSSKYDIIQENLSNLNTSLLEKMKSFENEILNKQNELNNELEEKFKEILANHNENLDKLNDFIDLKKSQIFNVND</sequence>
<protein>
    <submittedName>
        <fullName evidence="1">Uncharacterized protein</fullName>
    </submittedName>
</protein>
<dbReference type="EMBL" id="CALSDN010000003">
    <property type="protein sequence ID" value="CAH6720392.1"/>
    <property type="molecule type" value="Genomic_DNA"/>
</dbReference>